<feature type="transmembrane region" description="Helical" evidence="6">
    <location>
        <begin position="260"/>
        <end position="285"/>
    </location>
</feature>
<dbReference type="PANTHER" id="PTHR23513">
    <property type="entry name" value="INTEGRAL MEMBRANE EFFLUX PROTEIN-RELATED"/>
    <property type="match status" value="1"/>
</dbReference>
<keyword evidence="5 6" id="KW-0472">Membrane</keyword>
<evidence type="ECO:0000256" key="6">
    <source>
        <dbReference type="SAM" id="Phobius"/>
    </source>
</evidence>
<proteinExistence type="predicted"/>
<feature type="transmembrane region" description="Helical" evidence="6">
    <location>
        <begin position="110"/>
        <end position="134"/>
    </location>
</feature>
<evidence type="ECO:0000256" key="4">
    <source>
        <dbReference type="ARBA" id="ARBA00022989"/>
    </source>
</evidence>
<feature type="transmembrane region" description="Helical" evidence="6">
    <location>
        <begin position="322"/>
        <end position="344"/>
    </location>
</feature>
<gene>
    <name evidence="7" type="ORF">EV378_0742</name>
</gene>
<keyword evidence="4 6" id="KW-1133">Transmembrane helix</keyword>
<evidence type="ECO:0000256" key="2">
    <source>
        <dbReference type="ARBA" id="ARBA00022475"/>
    </source>
</evidence>
<evidence type="ECO:0000256" key="1">
    <source>
        <dbReference type="ARBA" id="ARBA00004651"/>
    </source>
</evidence>
<evidence type="ECO:0000256" key="3">
    <source>
        <dbReference type="ARBA" id="ARBA00022692"/>
    </source>
</evidence>
<feature type="transmembrane region" description="Helical" evidence="6">
    <location>
        <begin position="178"/>
        <end position="196"/>
    </location>
</feature>
<dbReference type="Proteomes" id="UP000295560">
    <property type="component" value="Unassembled WGS sequence"/>
</dbReference>
<dbReference type="PANTHER" id="PTHR23513:SF11">
    <property type="entry name" value="STAPHYLOFERRIN A TRANSPORTER"/>
    <property type="match status" value="1"/>
</dbReference>
<comment type="subcellular location">
    <subcellularLocation>
        <location evidence="1">Cell membrane</location>
        <topology evidence="1">Multi-pass membrane protein</topology>
    </subcellularLocation>
</comment>
<keyword evidence="2" id="KW-1003">Cell membrane</keyword>
<keyword evidence="3 6" id="KW-0812">Transmembrane</keyword>
<dbReference type="AlphaFoldDB" id="A0A4V2PIJ8"/>
<feature type="transmembrane region" description="Helical" evidence="6">
    <location>
        <begin position="384"/>
        <end position="405"/>
    </location>
</feature>
<feature type="transmembrane region" description="Helical" evidence="6">
    <location>
        <begin position="356"/>
        <end position="378"/>
    </location>
</feature>
<dbReference type="InterPro" id="IPR011701">
    <property type="entry name" value="MFS"/>
</dbReference>
<name>A0A4V2PIJ8_PSEEN</name>
<dbReference type="Gene3D" id="1.20.1250.20">
    <property type="entry name" value="MFS general substrate transporter like domains"/>
    <property type="match status" value="1"/>
</dbReference>
<evidence type="ECO:0000256" key="5">
    <source>
        <dbReference type="ARBA" id="ARBA00023136"/>
    </source>
</evidence>
<accession>A0A4V2PIJ8</accession>
<dbReference type="EMBL" id="SMFZ01000001">
    <property type="protein sequence ID" value="TCK24946.1"/>
    <property type="molecule type" value="Genomic_DNA"/>
</dbReference>
<dbReference type="Pfam" id="PF07690">
    <property type="entry name" value="MFS_1"/>
    <property type="match status" value="1"/>
</dbReference>
<protein>
    <submittedName>
        <fullName evidence="7">Putative MFS family arabinose efflux permease</fullName>
    </submittedName>
</protein>
<feature type="transmembrane region" description="Helical" evidence="6">
    <location>
        <begin position="297"/>
        <end position="316"/>
    </location>
</feature>
<feature type="transmembrane region" description="Helical" evidence="6">
    <location>
        <begin position="235"/>
        <end position="254"/>
    </location>
</feature>
<feature type="transmembrane region" description="Helical" evidence="6">
    <location>
        <begin position="55"/>
        <end position="75"/>
    </location>
</feature>
<evidence type="ECO:0000313" key="8">
    <source>
        <dbReference type="Proteomes" id="UP000295560"/>
    </source>
</evidence>
<evidence type="ECO:0000313" key="7">
    <source>
        <dbReference type="EMBL" id="TCK24946.1"/>
    </source>
</evidence>
<organism evidence="7 8">
    <name type="scientific">Pseudonocardia endophytica</name>
    <dbReference type="NCBI Taxonomy" id="401976"/>
    <lineage>
        <taxon>Bacteria</taxon>
        <taxon>Bacillati</taxon>
        <taxon>Actinomycetota</taxon>
        <taxon>Actinomycetes</taxon>
        <taxon>Pseudonocardiales</taxon>
        <taxon>Pseudonocardiaceae</taxon>
        <taxon>Pseudonocardia</taxon>
    </lineage>
</organism>
<reference evidence="7 8" key="1">
    <citation type="submission" date="2019-03" db="EMBL/GenBank/DDBJ databases">
        <title>Sequencing the genomes of 1000 actinobacteria strains.</title>
        <authorList>
            <person name="Klenk H.-P."/>
        </authorList>
    </citation>
    <scope>NUCLEOTIDE SEQUENCE [LARGE SCALE GENOMIC DNA]</scope>
    <source>
        <strain evidence="7 8">DSM 44969</strain>
    </source>
</reference>
<comment type="caution">
    <text evidence="7">The sequence shown here is derived from an EMBL/GenBank/DDBJ whole genome shotgun (WGS) entry which is preliminary data.</text>
</comment>
<dbReference type="InterPro" id="IPR036259">
    <property type="entry name" value="MFS_trans_sf"/>
</dbReference>
<sequence length="423" mass="42223">MGRVQQGTGSPRLTAVFRVAEFRALWFAEVLSVAGDQLARLALTVVVLQRTGSPAWSAVVYALTFLPALAGGLLLGPLADRFPRRTVMVVADLVRLGMVAVMAVPGVPLWVLATLVVLVVLAGAPHTAAQGALLPDVLDGDLLQRGIAVRQITGQVAQVAGFAVGGLVVAVLTPSAALLIDAATFGLSALVVGTLVRRGEPSRADAGPASGSPTAGAHGVRAGLRLVLRHPRRRYLVCIAWLVGIFVLPEALAASYAQAIGVGAVGTGILMSADPVGSVVGALLFARLVPVAWRDRALVPLAVGAAVPLLVAPLTATLPASFALWAVSGACATAALVQAQAGFVRATPADVRGTATGVAASGLVAAQGVAILLGGLVAERTSPPVALAACGAGGLLLACGVLLLARTRGATGTSAPPASGVPA</sequence>
<dbReference type="SUPFAM" id="SSF103473">
    <property type="entry name" value="MFS general substrate transporter"/>
    <property type="match status" value="1"/>
</dbReference>
<dbReference type="GO" id="GO:0005886">
    <property type="term" value="C:plasma membrane"/>
    <property type="evidence" value="ECO:0007669"/>
    <property type="project" value="UniProtKB-SubCell"/>
</dbReference>
<keyword evidence="8" id="KW-1185">Reference proteome</keyword>
<dbReference type="CDD" id="cd06173">
    <property type="entry name" value="MFS_MefA_like"/>
    <property type="match status" value="1"/>
</dbReference>
<dbReference type="GO" id="GO:0022857">
    <property type="term" value="F:transmembrane transporter activity"/>
    <property type="evidence" value="ECO:0007669"/>
    <property type="project" value="InterPro"/>
</dbReference>
<dbReference type="RefSeq" id="WP_165922127.1">
    <property type="nucleotide sequence ID" value="NZ_SMFZ01000001.1"/>
</dbReference>
<feature type="transmembrane region" description="Helical" evidence="6">
    <location>
        <begin position="155"/>
        <end position="172"/>
    </location>
</feature>